<comment type="caution">
    <text evidence="1">The sequence shown here is derived from an EMBL/GenBank/DDBJ whole genome shotgun (WGS) entry which is preliminary data.</text>
</comment>
<name>A0A3M7Q5I3_BRAPC</name>
<evidence type="ECO:0000313" key="1">
    <source>
        <dbReference type="EMBL" id="RNA06677.1"/>
    </source>
</evidence>
<dbReference type="Proteomes" id="UP000276133">
    <property type="component" value="Unassembled WGS sequence"/>
</dbReference>
<protein>
    <submittedName>
        <fullName evidence="1">Uncharacterized protein</fullName>
    </submittedName>
</protein>
<dbReference type="EMBL" id="REGN01007315">
    <property type="protein sequence ID" value="RNA06677.1"/>
    <property type="molecule type" value="Genomic_DNA"/>
</dbReference>
<dbReference type="AlphaFoldDB" id="A0A3M7Q5I3"/>
<evidence type="ECO:0000313" key="2">
    <source>
        <dbReference type="Proteomes" id="UP000276133"/>
    </source>
</evidence>
<organism evidence="1 2">
    <name type="scientific">Brachionus plicatilis</name>
    <name type="common">Marine rotifer</name>
    <name type="synonym">Brachionus muelleri</name>
    <dbReference type="NCBI Taxonomy" id="10195"/>
    <lineage>
        <taxon>Eukaryota</taxon>
        <taxon>Metazoa</taxon>
        <taxon>Spiralia</taxon>
        <taxon>Gnathifera</taxon>
        <taxon>Rotifera</taxon>
        <taxon>Eurotatoria</taxon>
        <taxon>Monogononta</taxon>
        <taxon>Pseudotrocha</taxon>
        <taxon>Ploima</taxon>
        <taxon>Brachionidae</taxon>
        <taxon>Brachionus</taxon>
    </lineage>
</organism>
<sequence>MQQSMLQIFVQFVAEIHNIILILVKSQVTSQVHVRTMTCFGNSKKKIKVLRISGLLKLSENEYE</sequence>
<accession>A0A3M7Q5I3</accession>
<reference evidence="1 2" key="1">
    <citation type="journal article" date="2018" name="Sci. Rep.">
        <title>Genomic signatures of local adaptation to the degree of environmental predictability in rotifers.</title>
        <authorList>
            <person name="Franch-Gras L."/>
            <person name="Hahn C."/>
            <person name="Garcia-Roger E.M."/>
            <person name="Carmona M.J."/>
            <person name="Serra M."/>
            <person name="Gomez A."/>
        </authorList>
    </citation>
    <scope>NUCLEOTIDE SEQUENCE [LARGE SCALE GENOMIC DNA]</scope>
    <source>
        <strain evidence="1">HYR1</strain>
    </source>
</reference>
<gene>
    <name evidence="1" type="ORF">BpHYR1_038447</name>
</gene>
<proteinExistence type="predicted"/>
<keyword evidence="2" id="KW-1185">Reference proteome</keyword>